<dbReference type="EMBL" id="KZ110620">
    <property type="protein sequence ID" value="OSX56119.1"/>
    <property type="molecule type" value="Genomic_DNA"/>
</dbReference>
<name>A0A1X6MIH6_9APHY</name>
<feature type="non-terminal residue" evidence="2">
    <location>
        <position position="1"/>
    </location>
</feature>
<gene>
    <name evidence="2" type="ORF">POSPLADRAFT_1160974</name>
</gene>
<sequence length="70" mass="7931">PPEDRDHTDSRRIKPNSRNLLIGEQPNPSKLLPPEDRLSRHRNYSYLFRIGAKQPGQCVLSPAISLLSLA</sequence>
<accession>A0A1X6MIH6</accession>
<evidence type="ECO:0000313" key="3">
    <source>
        <dbReference type="Proteomes" id="UP000194127"/>
    </source>
</evidence>
<protein>
    <submittedName>
        <fullName evidence="2">Uncharacterized protein</fullName>
    </submittedName>
</protein>
<evidence type="ECO:0000256" key="1">
    <source>
        <dbReference type="SAM" id="MobiDB-lite"/>
    </source>
</evidence>
<dbReference type="GeneID" id="36332576"/>
<feature type="region of interest" description="Disordered" evidence="1">
    <location>
        <begin position="1"/>
        <end position="36"/>
    </location>
</feature>
<dbReference type="Proteomes" id="UP000194127">
    <property type="component" value="Unassembled WGS sequence"/>
</dbReference>
<proteinExistence type="predicted"/>
<reference evidence="2 3" key="1">
    <citation type="submission" date="2017-04" db="EMBL/GenBank/DDBJ databases">
        <title>Genome Sequence of the Model Brown-Rot Fungus Postia placenta SB12.</title>
        <authorList>
            <consortium name="DOE Joint Genome Institute"/>
            <person name="Gaskell J."/>
            <person name="Kersten P."/>
            <person name="Larrondo L.F."/>
            <person name="Canessa P."/>
            <person name="Martinez D."/>
            <person name="Hibbett D."/>
            <person name="Schmoll M."/>
            <person name="Kubicek C.P."/>
            <person name="Martinez A.T."/>
            <person name="Yadav J."/>
            <person name="Master E."/>
            <person name="Magnuson J.K."/>
            <person name="James T."/>
            <person name="Yaver D."/>
            <person name="Berka R."/>
            <person name="Labutti K."/>
            <person name="Lipzen A."/>
            <person name="Aerts A."/>
            <person name="Barry K."/>
            <person name="Henrissat B."/>
            <person name="Blanchette R."/>
            <person name="Grigoriev I."/>
            <person name="Cullen D."/>
        </authorList>
    </citation>
    <scope>NUCLEOTIDE SEQUENCE [LARGE SCALE GENOMIC DNA]</scope>
    <source>
        <strain evidence="2 3">MAD-698-R-SB12</strain>
    </source>
</reference>
<dbReference type="STRING" id="670580.A0A1X6MIH6"/>
<dbReference type="OrthoDB" id="1714032at2759"/>
<evidence type="ECO:0000313" key="2">
    <source>
        <dbReference type="EMBL" id="OSX56119.1"/>
    </source>
</evidence>
<feature type="compositionally biased region" description="Basic and acidic residues" evidence="1">
    <location>
        <begin position="1"/>
        <end position="12"/>
    </location>
</feature>
<dbReference type="AntiFam" id="ANF00005">
    <property type="entry name" value="Antisense to 23S rRNA"/>
</dbReference>
<dbReference type="RefSeq" id="XP_024332913.1">
    <property type="nucleotide sequence ID" value="XM_024487627.1"/>
</dbReference>
<organism evidence="2 3">
    <name type="scientific">Postia placenta MAD-698-R-SB12</name>
    <dbReference type="NCBI Taxonomy" id="670580"/>
    <lineage>
        <taxon>Eukaryota</taxon>
        <taxon>Fungi</taxon>
        <taxon>Dikarya</taxon>
        <taxon>Basidiomycota</taxon>
        <taxon>Agaricomycotina</taxon>
        <taxon>Agaricomycetes</taxon>
        <taxon>Polyporales</taxon>
        <taxon>Adustoporiaceae</taxon>
        <taxon>Rhodonia</taxon>
    </lineage>
</organism>
<dbReference type="AlphaFoldDB" id="A0A1X6MIH6"/>
<keyword evidence="3" id="KW-1185">Reference proteome</keyword>